<dbReference type="WBParaSite" id="PgR047_g069_t01">
    <property type="protein sequence ID" value="PgR047_g069_t01"/>
    <property type="gene ID" value="PgR047_g069"/>
</dbReference>
<dbReference type="InterPro" id="IPR011989">
    <property type="entry name" value="ARM-like"/>
</dbReference>
<proteinExistence type="predicted"/>
<accession>A0A915BPE0</accession>
<keyword evidence="1" id="KW-1185">Reference proteome</keyword>
<protein>
    <submittedName>
        <fullName evidence="2">DUF2428 domain-containing protein</fullName>
    </submittedName>
</protein>
<dbReference type="SUPFAM" id="SSF48371">
    <property type="entry name" value="ARM repeat"/>
    <property type="match status" value="1"/>
</dbReference>
<evidence type="ECO:0000313" key="2">
    <source>
        <dbReference type="WBParaSite" id="PgR047_g069_t01"/>
    </source>
</evidence>
<reference evidence="2" key="1">
    <citation type="submission" date="2022-11" db="UniProtKB">
        <authorList>
            <consortium name="WormBaseParasite"/>
        </authorList>
    </citation>
    <scope>IDENTIFICATION</scope>
</reference>
<dbReference type="Proteomes" id="UP000887569">
    <property type="component" value="Unplaced"/>
</dbReference>
<sequence length="1150" mass="131173">MGTHSRRTAFDGDIDGGKLLAQLKVELSRGSNITIEAAKLRQYALDENYSFGTRSLAAQLYVRAGGSLILSHLLPSALLCGTILEYDSTKLNSLFEWVCNDTFTNDLNVCRAILNALQRFIKTHTENISWKHLSLCLTILLRNFLSHCEKSEDIRAIETLLSLQRLCGVMAHKQFELLLSFPPTVKHKYVFLSSVIPSLSALELQTFESMLCDQLWLSQRSQPLASSTADCVLAWALASLKLSNSLFKTFLIHSLSSSRKVRRCSCARFWLSRLVTRNELLPLLNSAKDELASGVEFRPVWPLCAAEIRELTCVDYEWRWEDEEVWSRNDCLLYAWLSIFSILCRNRFERISTRMYCKSDMNMGINEMDLDLLRHCIMNGHSVIRLEAFIALSQLLDRNYDRLGSDVPLLECIKQFVSDNLNTDDCCLRKEIFSRFRREWLANGQGLLKALLAGIDSRMNSQRIFSSLSILKTSGIRRDDDIALIFPLVFHEDANVRHESVEILSSESLDSRMIGRLQEELFISLSDEEKIGRIVDFCHLLVKYLPPETILRNILEGRNRYTAGVLKCVYELLNLDRELCVQYSHLVNLCVECNEEMMCASGSTAPGMCASLVELSAKLTPHCANELHITPGQCQTLNAYYYALWASSELLTLLCKCGRLSRELAERAYDSVWNVLVRSRHKGVVDNCADCFHQMTVAFIRNQQCSALPTIFLEKTKQLFMNESVSTRNLAFCRIFYSLASNYGCEQCVYSLIAFLTSAVDPRRPRVAVRGLKTLKFLLNSSSLDLRPFHSTIFAVLLGVFRDGEWIVRSAASHCFAVLVNRIIDDGGYGHPLYAFIATHQEIWNVIKREIHKLNIRDVCLILVLSVFEKLHLVHRSLYTPIQLKDITEICARLSKLLLSCTNIRIGRTLMNCLLNLCPEPNNFQKLLRNLLMCTDVSSNFRVALEYAIDKIEGEHHPLEVPIFDGSCKDTLEKGNGMLITEAADVVNEFEQKQCIEGSERRLDVVIEKLCVDAVSAHELKRLRAAHVLVLTARCILRTSSTSKTRYFCCACALLMDEIERIRCIASRLCLTWFQTTHAKISSLSSTIAIQRLIEKFVHSGESADRLLIAWRHWAAETYVERHKYNRYFEDAFVENCLIVFRSNLTNKIV</sequence>
<dbReference type="Gene3D" id="1.25.10.10">
    <property type="entry name" value="Leucine-rich Repeat Variant"/>
    <property type="match status" value="1"/>
</dbReference>
<dbReference type="InterPro" id="IPR016024">
    <property type="entry name" value="ARM-type_fold"/>
</dbReference>
<evidence type="ECO:0000313" key="1">
    <source>
        <dbReference type="Proteomes" id="UP000887569"/>
    </source>
</evidence>
<name>A0A915BPE0_PARUN</name>
<organism evidence="1 2">
    <name type="scientific">Parascaris univalens</name>
    <name type="common">Nematode worm</name>
    <dbReference type="NCBI Taxonomy" id="6257"/>
    <lineage>
        <taxon>Eukaryota</taxon>
        <taxon>Metazoa</taxon>
        <taxon>Ecdysozoa</taxon>
        <taxon>Nematoda</taxon>
        <taxon>Chromadorea</taxon>
        <taxon>Rhabditida</taxon>
        <taxon>Spirurina</taxon>
        <taxon>Ascaridomorpha</taxon>
        <taxon>Ascaridoidea</taxon>
        <taxon>Ascarididae</taxon>
        <taxon>Parascaris</taxon>
    </lineage>
</organism>
<dbReference type="AlphaFoldDB" id="A0A915BPE0"/>